<feature type="domain" description="Protein O-mannosyl-transferase C-terminal four TM" evidence="12">
    <location>
        <begin position="369"/>
        <end position="540"/>
    </location>
</feature>
<evidence type="ECO:0000256" key="2">
    <source>
        <dbReference type="ARBA" id="ARBA00004922"/>
    </source>
</evidence>
<feature type="transmembrane region" description="Helical" evidence="10">
    <location>
        <begin position="238"/>
        <end position="258"/>
    </location>
</feature>
<protein>
    <recommendedName>
        <fullName evidence="9 10">Polyprenol-phosphate-mannose--protein mannosyltransferase</fullName>
        <ecNumber evidence="10">2.4.1.-</ecNumber>
    </recommendedName>
</protein>
<evidence type="ECO:0000313" key="13">
    <source>
        <dbReference type="EMBL" id="MBJ7602123.1"/>
    </source>
</evidence>
<dbReference type="AlphaFoldDB" id="A0A934KGD8"/>
<dbReference type="EMBL" id="JAEKNQ010000013">
    <property type="protein sequence ID" value="MBJ7602123.1"/>
    <property type="molecule type" value="Genomic_DNA"/>
</dbReference>
<evidence type="ECO:0000256" key="10">
    <source>
        <dbReference type="RuleBase" id="RU367007"/>
    </source>
</evidence>
<proteinExistence type="inferred from homology"/>
<reference evidence="13 14" key="1">
    <citation type="submission" date="2020-10" db="EMBL/GenBank/DDBJ databases">
        <title>Ca. Dormibacterota MAGs.</title>
        <authorList>
            <person name="Montgomery K."/>
        </authorList>
    </citation>
    <scope>NUCLEOTIDE SEQUENCE [LARGE SCALE GENOMIC DNA]</scope>
    <source>
        <strain evidence="13">SC8811_S16_3</strain>
    </source>
</reference>
<feature type="transmembrane region" description="Helical" evidence="10">
    <location>
        <begin position="42"/>
        <end position="66"/>
    </location>
</feature>
<dbReference type="Proteomes" id="UP000620075">
    <property type="component" value="Unassembled WGS sequence"/>
</dbReference>
<dbReference type="InterPro" id="IPR003342">
    <property type="entry name" value="ArnT-like_N"/>
</dbReference>
<comment type="function">
    <text evidence="10">Protein O-mannosyltransferase that catalyzes the transfer of a single mannose residue from a polyprenol phospho-mannosyl lipidic donor to the hydroxyl group of selected serine and threonine residues in acceptor proteins.</text>
</comment>
<comment type="pathway">
    <text evidence="2 10">Protein modification; protein glycosylation.</text>
</comment>
<dbReference type="InterPro" id="IPR027005">
    <property type="entry name" value="PMT-like"/>
</dbReference>
<dbReference type="EC" id="2.4.1.-" evidence="10"/>
<evidence type="ECO:0000313" key="14">
    <source>
        <dbReference type="Proteomes" id="UP000620075"/>
    </source>
</evidence>
<dbReference type="Pfam" id="PF02366">
    <property type="entry name" value="PMT"/>
    <property type="match status" value="1"/>
</dbReference>
<evidence type="ECO:0000256" key="7">
    <source>
        <dbReference type="ARBA" id="ARBA00022989"/>
    </source>
</evidence>
<feature type="transmembrane region" description="Helical" evidence="10">
    <location>
        <begin position="458"/>
        <end position="475"/>
    </location>
</feature>
<feature type="transmembrane region" description="Helical" evidence="10">
    <location>
        <begin position="436"/>
        <end position="453"/>
    </location>
</feature>
<evidence type="ECO:0000256" key="1">
    <source>
        <dbReference type="ARBA" id="ARBA00004127"/>
    </source>
</evidence>
<accession>A0A934KGD8</accession>
<keyword evidence="10" id="KW-1003">Cell membrane</keyword>
<feature type="transmembrane region" description="Helical" evidence="10">
    <location>
        <begin position="267"/>
        <end position="285"/>
    </location>
</feature>
<comment type="subcellular location">
    <subcellularLocation>
        <location evidence="10">Cell membrane</location>
    </subcellularLocation>
    <subcellularLocation>
        <location evidence="1">Endomembrane system</location>
        <topology evidence="1">Multi-pass membrane protein</topology>
    </subcellularLocation>
</comment>
<comment type="caution">
    <text evidence="13">The sequence shown here is derived from an EMBL/GenBank/DDBJ whole genome shotgun (WGS) entry which is preliminary data.</text>
</comment>
<feature type="transmembrane region" description="Helical" evidence="10">
    <location>
        <begin position="186"/>
        <end position="208"/>
    </location>
</feature>
<keyword evidence="7 10" id="KW-1133">Transmembrane helix</keyword>
<evidence type="ECO:0000256" key="8">
    <source>
        <dbReference type="ARBA" id="ARBA00023136"/>
    </source>
</evidence>
<feature type="transmembrane region" description="Helical" evidence="10">
    <location>
        <begin position="215"/>
        <end position="232"/>
    </location>
</feature>
<dbReference type="Pfam" id="PF16192">
    <property type="entry name" value="PMT_4TMC"/>
    <property type="match status" value="1"/>
</dbReference>
<keyword evidence="8 10" id="KW-0472">Membrane</keyword>
<evidence type="ECO:0000259" key="11">
    <source>
        <dbReference type="Pfam" id="PF02366"/>
    </source>
</evidence>
<keyword evidence="6 10" id="KW-0812">Transmembrane</keyword>
<keyword evidence="5 10" id="KW-0808">Transferase</keyword>
<evidence type="ECO:0000259" key="12">
    <source>
        <dbReference type="Pfam" id="PF16192"/>
    </source>
</evidence>
<feature type="transmembrane region" description="Helical" evidence="10">
    <location>
        <begin position="337"/>
        <end position="360"/>
    </location>
</feature>
<dbReference type="GO" id="GO:0012505">
    <property type="term" value="C:endomembrane system"/>
    <property type="evidence" value="ECO:0007669"/>
    <property type="project" value="UniProtKB-SubCell"/>
</dbReference>
<organism evidence="13 14">
    <name type="scientific">Candidatus Dormiibacter inghamiae</name>
    <dbReference type="NCBI Taxonomy" id="3127013"/>
    <lineage>
        <taxon>Bacteria</taxon>
        <taxon>Bacillati</taxon>
        <taxon>Candidatus Dormiibacterota</taxon>
        <taxon>Candidatus Dormibacteria</taxon>
        <taxon>Candidatus Dormibacterales</taxon>
        <taxon>Candidatus Dormibacteraceae</taxon>
        <taxon>Candidatus Dormiibacter</taxon>
    </lineage>
</organism>
<dbReference type="GO" id="GO:0004169">
    <property type="term" value="F:dolichyl-phosphate-mannose-protein mannosyltransferase activity"/>
    <property type="evidence" value="ECO:0007669"/>
    <property type="project" value="UniProtKB-UniRule"/>
</dbReference>
<evidence type="ECO:0000256" key="9">
    <source>
        <dbReference type="ARBA" id="ARBA00093617"/>
    </source>
</evidence>
<keyword evidence="4 10" id="KW-0328">Glycosyltransferase</keyword>
<dbReference type="GO" id="GO:0005886">
    <property type="term" value="C:plasma membrane"/>
    <property type="evidence" value="ECO:0007669"/>
    <property type="project" value="UniProtKB-SubCell"/>
</dbReference>
<dbReference type="InterPro" id="IPR032421">
    <property type="entry name" value="PMT_4TMC"/>
</dbReference>
<feature type="transmembrane region" description="Helical" evidence="10">
    <location>
        <begin position="481"/>
        <end position="502"/>
    </location>
</feature>
<gene>
    <name evidence="13" type="ORF">JF888_02845</name>
</gene>
<dbReference type="RefSeq" id="WP_338176517.1">
    <property type="nucleotide sequence ID" value="NZ_JAEKNQ010000013.1"/>
</dbReference>
<dbReference type="PANTHER" id="PTHR10050">
    <property type="entry name" value="DOLICHYL-PHOSPHATE-MANNOSE--PROTEIN MANNOSYLTRANSFERASE"/>
    <property type="match status" value="1"/>
</dbReference>
<feature type="domain" description="ArnT-like N-terminal" evidence="11">
    <location>
        <begin position="125"/>
        <end position="306"/>
    </location>
</feature>
<evidence type="ECO:0000256" key="3">
    <source>
        <dbReference type="ARBA" id="ARBA00007222"/>
    </source>
</evidence>
<feature type="transmembrane region" description="Helical" evidence="10">
    <location>
        <begin position="514"/>
        <end position="532"/>
    </location>
</feature>
<feature type="transmembrane region" description="Helical" evidence="10">
    <location>
        <begin position="291"/>
        <end position="309"/>
    </location>
</feature>
<comment type="similarity">
    <text evidence="3 10">Belongs to the glycosyltransferase 39 family.</text>
</comment>
<evidence type="ECO:0000256" key="5">
    <source>
        <dbReference type="ARBA" id="ARBA00022679"/>
    </source>
</evidence>
<name>A0A934KGD8_9BACT</name>
<sequence>MSGRGAAAADRSAAPAAWPPASAGIAPVSAAFDRSGNRLLRWLGLAGPDLLLLGGLFLVAFILRAFSPLMPDVLTGHLDRPPVSNCVHGTPVDATSQPGTLCGLSYPYQRNTQAAGLPASPPEGEVFDEIYFGVFAHNDLKGIAYFDPEPPLAKEVIAAGELLDGWWLKTFAGGQGDYADLGFNPVGWRLASLVFGTLCVPLMYLLALQLWRDRRFAFAAGFLTCFDGMFFVQSRIGMIDIIPIFLILLAYTLVALHLRSRSRRESFATLVATGAVCGLAISAKWIALATLASIVLLLLVRGIASLVGAEGNGGEGRWRLGRLTLPYLPGRANTPSYVLLSGFAFLVLPLGIYLLSWLPFFTRGQFHSLTDLITYQHQIFQYHATLTATHPYGSKWYSWPFLYRPVAYYYEYKGLGLDQASGQPLVAGIINLGNPFIWWASLPALLLLPYYLIRERSWAAAVILLGFLTQYLPWARITRVLFLYHMFGGLIFMVLALAFVLARLSRQPGRGWLLPAYLTLAGLGFAYFYPAWTGLPISYPAYFSGFPAGKMWFPSWI</sequence>
<evidence type="ECO:0000256" key="4">
    <source>
        <dbReference type="ARBA" id="ARBA00022676"/>
    </source>
</evidence>
<evidence type="ECO:0000256" key="6">
    <source>
        <dbReference type="ARBA" id="ARBA00022692"/>
    </source>
</evidence>